<dbReference type="RefSeq" id="WP_160918106.1">
    <property type="nucleotide sequence ID" value="NZ_WMEY01000001.1"/>
</dbReference>
<evidence type="ECO:0008006" key="3">
    <source>
        <dbReference type="Google" id="ProtNLM"/>
    </source>
</evidence>
<comment type="caution">
    <text evidence="1">The sequence shown here is derived from an EMBL/GenBank/DDBJ whole genome shotgun (WGS) entry which is preliminary data.</text>
</comment>
<dbReference type="AlphaFoldDB" id="A0A845EVK3"/>
<dbReference type="EMBL" id="WMEY01000001">
    <property type="protein sequence ID" value="MYL62238.1"/>
    <property type="molecule type" value="Genomic_DNA"/>
</dbReference>
<proteinExistence type="predicted"/>
<organism evidence="1 2">
    <name type="scientific">Guptibacillus hwajinpoensis</name>
    <dbReference type="NCBI Taxonomy" id="208199"/>
    <lineage>
        <taxon>Bacteria</taxon>
        <taxon>Bacillati</taxon>
        <taxon>Bacillota</taxon>
        <taxon>Bacilli</taxon>
        <taxon>Bacillales</taxon>
        <taxon>Guptibacillaceae</taxon>
        <taxon>Guptibacillus</taxon>
    </lineage>
</organism>
<dbReference type="NCBIfam" id="NF047388">
    <property type="entry name" value="SA1320_fam"/>
    <property type="match status" value="1"/>
</dbReference>
<dbReference type="Proteomes" id="UP000447833">
    <property type="component" value="Unassembled WGS sequence"/>
</dbReference>
<evidence type="ECO:0000313" key="1">
    <source>
        <dbReference type="EMBL" id="MYL62238.1"/>
    </source>
</evidence>
<dbReference type="SUPFAM" id="SSF53474">
    <property type="entry name" value="alpha/beta-Hydrolases"/>
    <property type="match status" value="1"/>
</dbReference>
<gene>
    <name evidence="1" type="ORF">GLW07_02595</name>
</gene>
<accession>A0A845EVK3</accession>
<reference evidence="1 2" key="1">
    <citation type="submission" date="2019-11" db="EMBL/GenBank/DDBJ databases">
        <title>Genome sequences of 17 halophilic strains isolated from different environments.</title>
        <authorList>
            <person name="Furrow R.E."/>
        </authorList>
    </citation>
    <scope>NUCLEOTIDE SEQUENCE [LARGE SCALE GENOMIC DNA]</scope>
    <source>
        <strain evidence="1 2">22506_14_FS</strain>
    </source>
</reference>
<sequence length="692" mass="76902">MTINNISDVDLVELSGFHAYRNPFLNETLNVNGNTYRVIDKAKIISSGLNAVTVLKVNKDTKLREIAVIYVGTDPASKQDVFTDLQLIGSDVPEQLKDAKIYFDQMEEKYGDISYVAGNSLGGALANSIAVQNQDVKSVTLNPAILPGELTPSSNLNVNSTNYFMEYDPLTNGEEALNLGDRIPGKVYRIGGGTPTGSLLLGANHTGYLEGDMKDQQVEVGTKGDVGYGFIRVGADEHIVTSIWTGESLHGRNSSRIELNADTINTLYQGIYDLVGNRLSLSSEYIGNSVSIVENERAKFEERVTNLKETFSTFVEDLTSSPVLKSITATGYLIEFELDSMRTMLTMAEDRFRSLNAFLNSPPAEIAEHVFKMDVSVESIFGEIHKKINEIESSFEDLVQHVTYIRDEKLPELFEGGTDFIYDAVVGELASHYEIINQNNGLLSQQIMSFGTSVSDTAASLFDRELSLADSIKSKVNQVQDIGKIKKVEKSRLLNSRYLPNGLSIKEKVLEEGTETFIQTIWQLIIPPLSAIKSVLSVFGHSLTLLIQTIRFINVQATSSLPAKLVGLFSNFDEQINELISITLTPLEQLQNMVEGLEEGTQQLLTNFPDLIDRFKPYIDTALFNISKYQDVRLYNLSSNTILEEMILLFSDIINQLSHQKAVSVEALVEESEQVVENLKLFHSQVERGTIF</sequence>
<dbReference type="InterPro" id="IPR029058">
    <property type="entry name" value="AB_hydrolase_fold"/>
</dbReference>
<name>A0A845EVK3_9BACL</name>
<evidence type="ECO:0000313" key="2">
    <source>
        <dbReference type="Proteomes" id="UP000447833"/>
    </source>
</evidence>
<protein>
    <recommendedName>
        <fullName evidence="3">Lipase</fullName>
    </recommendedName>
</protein>